<feature type="transmembrane region" description="Helical" evidence="2">
    <location>
        <begin position="18"/>
        <end position="38"/>
    </location>
</feature>
<dbReference type="InterPro" id="IPR003869">
    <property type="entry name" value="Polysac_CapD-like"/>
</dbReference>
<dbReference type="Pfam" id="PF02719">
    <property type="entry name" value="Polysacc_synt_2"/>
    <property type="match status" value="1"/>
</dbReference>
<accession>A0A1X9NNJ4</accession>
<dbReference type="Proteomes" id="UP000193450">
    <property type="component" value="Chromosome"/>
</dbReference>
<dbReference type="InterPro" id="IPR029063">
    <property type="entry name" value="SAM-dependent_MTases_sf"/>
</dbReference>
<name>A0A1X9NNJ4_9GAMM</name>
<dbReference type="STRING" id="716816.BST96_06855"/>
<comment type="similarity">
    <text evidence="1">Belongs to the polysaccharide synthase family.</text>
</comment>
<protein>
    <submittedName>
        <fullName evidence="4">Nucleoside-diphosphate sugar epimerase</fullName>
    </submittedName>
</protein>
<dbReference type="PANTHER" id="PTHR43318">
    <property type="entry name" value="UDP-N-ACETYLGLUCOSAMINE 4,6-DEHYDRATASE"/>
    <property type="match status" value="1"/>
</dbReference>
<keyword evidence="5" id="KW-1185">Reference proteome</keyword>
<evidence type="ECO:0000259" key="3">
    <source>
        <dbReference type="Pfam" id="PF02719"/>
    </source>
</evidence>
<evidence type="ECO:0000256" key="2">
    <source>
        <dbReference type="SAM" id="Phobius"/>
    </source>
</evidence>
<feature type="transmembrane region" description="Helical" evidence="2">
    <location>
        <begin position="50"/>
        <end position="69"/>
    </location>
</feature>
<evidence type="ECO:0000256" key="1">
    <source>
        <dbReference type="ARBA" id="ARBA00007430"/>
    </source>
</evidence>
<dbReference type="Gene3D" id="3.40.50.720">
    <property type="entry name" value="NAD(P)-binding Rossmann-like Domain"/>
    <property type="match status" value="2"/>
</dbReference>
<dbReference type="InterPro" id="IPR036291">
    <property type="entry name" value="NAD(P)-bd_dom_sf"/>
</dbReference>
<evidence type="ECO:0000313" key="5">
    <source>
        <dbReference type="Proteomes" id="UP000193450"/>
    </source>
</evidence>
<dbReference type="Pfam" id="PF13727">
    <property type="entry name" value="CoA_binding_3"/>
    <property type="match status" value="1"/>
</dbReference>
<dbReference type="CDD" id="cd05237">
    <property type="entry name" value="UDP_invert_4-6DH_SDR_e"/>
    <property type="match status" value="1"/>
</dbReference>
<dbReference type="SUPFAM" id="SSF51735">
    <property type="entry name" value="NAD(P)-binding Rossmann-fold domains"/>
    <property type="match status" value="1"/>
</dbReference>
<feature type="transmembrane region" description="Helical" evidence="2">
    <location>
        <begin position="113"/>
        <end position="130"/>
    </location>
</feature>
<organism evidence="4 5">
    <name type="scientific">Oceanicoccus sagamiensis</name>
    <dbReference type="NCBI Taxonomy" id="716816"/>
    <lineage>
        <taxon>Bacteria</taxon>
        <taxon>Pseudomonadati</taxon>
        <taxon>Pseudomonadota</taxon>
        <taxon>Gammaproteobacteria</taxon>
        <taxon>Cellvibrionales</taxon>
        <taxon>Spongiibacteraceae</taxon>
        <taxon>Oceanicoccus</taxon>
    </lineage>
</organism>
<dbReference type="KEGG" id="osg:BST96_06855"/>
<keyword evidence="2" id="KW-0812">Transmembrane</keyword>
<proteinExistence type="inferred from homology"/>
<gene>
    <name evidence="4" type="ORF">BST96_06855</name>
</gene>
<dbReference type="InterPro" id="IPR051203">
    <property type="entry name" value="Polysaccharide_Synthase-Rel"/>
</dbReference>
<evidence type="ECO:0000313" key="4">
    <source>
        <dbReference type="EMBL" id="ARN76327.1"/>
    </source>
</evidence>
<keyword evidence="2" id="KW-0472">Membrane</keyword>
<feature type="transmembrane region" description="Helical" evidence="2">
    <location>
        <begin position="81"/>
        <end position="101"/>
    </location>
</feature>
<keyword evidence="2" id="KW-1133">Transmembrane helix</keyword>
<dbReference type="SUPFAM" id="SSF53335">
    <property type="entry name" value="S-adenosyl-L-methionine-dependent methyltransferases"/>
    <property type="match status" value="1"/>
</dbReference>
<dbReference type="AlphaFoldDB" id="A0A1X9NNJ4"/>
<dbReference type="PANTHER" id="PTHR43318:SF1">
    <property type="entry name" value="POLYSACCHARIDE BIOSYNTHESIS PROTEIN EPSC-RELATED"/>
    <property type="match status" value="1"/>
</dbReference>
<feature type="domain" description="Polysaccharide biosynthesis protein CapD-like" evidence="3">
    <location>
        <begin position="282"/>
        <end position="575"/>
    </location>
</feature>
<sequence>MPAEKFFSLPRQWKQSGLLALDLCFIPLAFWLAVVARWGGLIYEFKVVDLVAIMLTMVFSAAFFLRIGLYRAVIRFMGQQAIITIIQGVTVSAVILALAAFLTRSGVPRSTPIIYWATALILIGGSRLLLRSLYHSVYTKQGVKAVIYGAGVSGRQLLNTIFHGGEYQTAAIVDDDPALVGSVINGVSVYHSSQLSDLCTEFSISHVFLAMPSASHLRRREIIDELEGLPVYVKTVPDFADLMSGAAKVGQLQDIELADLLGRDTVPPDPELIDQCIRDKVVMVTGAGGSIGSELCRQIVLCQPKELILFDISEYALYQIVRELERSKAKGEHDIRITPLLGSVQNQARLESIMTEFAVNTVYHAAAYKHVPMVEYNVVEGVSNNVFGTLAAAGAAVKAGVEHFVLISTDKAVRPTNVMGASKRMAELLLQAFASKYDNTGFCMVRFGNVLGSSGSVVPLFRHQILNGGPVTVTHKDIIRYFMTIPEAAQLVLQASAMGKGGDVFVLDMGEPVRIVNLARRLIRLMGCEVKDKAHPKGDIEIHFTGLRPGEKLYEELLLGDNVTGTGHPKVMRAEESLLPEDEIDRYTQQLKEACDKNDCEAIQQTLQQAVAEFDAKDGISDAIWTRRMENGLIEASVAEDNVVTGNFPKVT</sequence>
<reference evidence="4 5" key="1">
    <citation type="submission" date="2016-11" db="EMBL/GenBank/DDBJ databases">
        <title>Trade-off between light-utilization and light-protection in marine flavobacteria.</title>
        <authorList>
            <person name="Kumagai Y."/>
        </authorList>
    </citation>
    <scope>NUCLEOTIDE SEQUENCE [LARGE SCALE GENOMIC DNA]</scope>
    <source>
        <strain evidence="4 5">NBRC 107125</strain>
    </source>
</reference>
<dbReference type="EMBL" id="CP019343">
    <property type="protein sequence ID" value="ARN76327.1"/>
    <property type="molecule type" value="Genomic_DNA"/>
</dbReference>